<protein>
    <submittedName>
        <fullName evidence="11">Na+/H+ antiporter NhaC</fullName>
    </submittedName>
</protein>
<evidence type="ECO:0000256" key="2">
    <source>
        <dbReference type="ARBA" id="ARBA00022448"/>
    </source>
</evidence>
<evidence type="ECO:0000259" key="10">
    <source>
        <dbReference type="Pfam" id="PF03553"/>
    </source>
</evidence>
<evidence type="ECO:0000256" key="8">
    <source>
        <dbReference type="ARBA" id="ARBA00038435"/>
    </source>
</evidence>
<feature type="transmembrane region" description="Helical" evidence="9">
    <location>
        <begin position="445"/>
        <end position="470"/>
    </location>
</feature>
<dbReference type="eggNOG" id="COG1757">
    <property type="taxonomic scope" value="Bacteria"/>
</dbReference>
<dbReference type="InterPro" id="IPR004770">
    <property type="entry name" value="Na/H_antiport_NhaC"/>
</dbReference>
<proteinExistence type="inferred from homology"/>
<evidence type="ECO:0000256" key="9">
    <source>
        <dbReference type="SAM" id="Phobius"/>
    </source>
</evidence>
<feature type="transmembrane region" description="Helical" evidence="9">
    <location>
        <begin position="267"/>
        <end position="284"/>
    </location>
</feature>
<dbReference type="GO" id="GO:0005886">
    <property type="term" value="C:plasma membrane"/>
    <property type="evidence" value="ECO:0007669"/>
    <property type="project" value="UniProtKB-SubCell"/>
</dbReference>
<dbReference type="InterPro" id="IPR018461">
    <property type="entry name" value="Na/H_Antiport_NhaC-like_C"/>
</dbReference>
<accession>A0A059FGL2</accession>
<keyword evidence="2" id="KW-0813">Transport</keyword>
<keyword evidence="5 9" id="KW-0812">Transmembrane</keyword>
<feature type="transmembrane region" description="Helical" evidence="9">
    <location>
        <begin position="118"/>
        <end position="151"/>
    </location>
</feature>
<dbReference type="EMBL" id="ARYJ01000003">
    <property type="protein sequence ID" value="KCZ89752.1"/>
    <property type="molecule type" value="Genomic_DNA"/>
</dbReference>
<name>A0A059FGL2_9PROT</name>
<evidence type="ECO:0000256" key="6">
    <source>
        <dbReference type="ARBA" id="ARBA00022989"/>
    </source>
</evidence>
<feature type="transmembrane region" description="Helical" evidence="9">
    <location>
        <begin position="194"/>
        <end position="219"/>
    </location>
</feature>
<feature type="transmembrane region" description="Helical" evidence="9">
    <location>
        <begin position="14"/>
        <end position="34"/>
    </location>
</feature>
<keyword evidence="4" id="KW-1003">Cell membrane</keyword>
<dbReference type="RefSeq" id="WP_051597410.1">
    <property type="nucleotide sequence ID" value="NZ_ARYJ01000003.1"/>
</dbReference>
<evidence type="ECO:0000256" key="5">
    <source>
        <dbReference type="ARBA" id="ARBA00022692"/>
    </source>
</evidence>
<evidence type="ECO:0000256" key="7">
    <source>
        <dbReference type="ARBA" id="ARBA00023136"/>
    </source>
</evidence>
<gene>
    <name evidence="11" type="ORF">HJA_05857</name>
</gene>
<dbReference type="InterPro" id="IPR052180">
    <property type="entry name" value="NhaC_Na-H+_Antiporter"/>
</dbReference>
<dbReference type="PATRIC" id="fig|1280952.3.peg.1162"/>
<dbReference type="NCBIfam" id="TIGR00931">
    <property type="entry name" value="antiport_nhaC"/>
    <property type="match status" value="1"/>
</dbReference>
<comment type="similarity">
    <text evidence="8">Belongs to the NhaC Na(+)/H(+) (TC 2.A.35) antiporter family.</text>
</comment>
<dbReference type="STRING" id="1280952.HJA_05857"/>
<feature type="transmembrane region" description="Helical" evidence="9">
    <location>
        <begin position="46"/>
        <end position="69"/>
    </location>
</feature>
<dbReference type="PANTHER" id="PTHR33451:SF3">
    <property type="entry name" value="MALATE-2H(+)_NA(+)-LACTATE ANTIPORTER"/>
    <property type="match status" value="1"/>
</dbReference>
<dbReference type="PANTHER" id="PTHR33451">
    <property type="entry name" value="MALATE-2H(+)/NA(+)-LACTATE ANTIPORTER"/>
    <property type="match status" value="1"/>
</dbReference>
<keyword evidence="12" id="KW-1185">Reference proteome</keyword>
<dbReference type="Proteomes" id="UP000024816">
    <property type="component" value="Unassembled WGS sequence"/>
</dbReference>
<dbReference type="OrthoDB" id="9762978at2"/>
<feature type="transmembrane region" description="Helical" evidence="9">
    <location>
        <begin position="367"/>
        <end position="388"/>
    </location>
</feature>
<evidence type="ECO:0000256" key="4">
    <source>
        <dbReference type="ARBA" id="ARBA00022475"/>
    </source>
</evidence>
<keyword evidence="3" id="KW-0050">Antiport</keyword>
<comment type="caution">
    <text evidence="11">The sequence shown here is derived from an EMBL/GenBank/DDBJ whole genome shotgun (WGS) entry which is preliminary data.</text>
</comment>
<comment type="subcellular location">
    <subcellularLocation>
        <location evidence="1">Cell membrane</location>
        <topology evidence="1">Multi-pass membrane protein</topology>
    </subcellularLocation>
</comment>
<evidence type="ECO:0000256" key="1">
    <source>
        <dbReference type="ARBA" id="ARBA00004651"/>
    </source>
</evidence>
<evidence type="ECO:0000256" key="3">
    <source>
        <dbReference type="ARBA" id="ARBA00022449"/>
    </source>
</evidence>
<evidence type="ECO:0000313" key="11">
    <source>
        <dbReference type="EMBL" id="KCZ89752.1"/>
    </source>
</evidence>
<dbReference type="Pfam" id="PF03553">
    <property type="entry name" value="Na_H_antiporter"/>
    <property type="match status" value="1"/>
</dbReference>
<keyword evidence="6 9" id="KW-1133">Transmembrane helix</keyword>
<dbReference type="GO" id="GO:0015297">
    <property type="term" value="F:antiporter activity"/>
    <property type="evidence" value="ECO:0007669"/>
    <property type="project" value="UniProtKB-KW"/>
</dbReference>
<keyword evidence="7 9" id="KW-0472">Membrane</keyword>
<dbReference type="AlphaFoldDB" id="A0A059FGL2"/>
<reference evidence="11 12" key="1">
    <citation type="journal article" date="2014" name="Antonie Van Leeuwenhoek">
        <title>Hyphomonas beringensis sp. nov. and Hyphomonas chukchiensis sp. nov., isolated from surface seawater of the Bering Sea and Chukchi Sea.</title>
        <authorList>
            <person name="Li C."/>
            <person name="Lai Q."/>
            <person name="Li G."/>
            <person name="Dong C."/>
            <person name="Wang J."/>
            <person name="Liao Y."/>
            <person name="Shao Z."/>
        </authorList>
    </citation>
    <scope>NUCLEOTIDE SEQUENCE [LARGE SCALE GENOMIC DNA]</scope>
    <source>
        <strain evidence="11 12">VP2</strain>
    </source>
</reference>
<sequence>MHNETKRGGDLPQLWQGAIPLLVLFVGLFLAVMTFGDEATGGSVQIVLMCAGLVAGIVGLSNGLGWGTLEKAVSEFSSMVIIPIMLLFSIGGLIGVWLASGVIPTLIVYGSEILHPSIFYAAVLVLCSVVAMSSGSAWTTAGTIGVALMGISQASDLSLPITAGAIISGVYFGDKLSPLSDTTNLASGMAGAELFVHVRYMLWTTVPAFLIALAVFLFLSLRAGQQVDTAQLALLTGTLSSNFTISWALLLPMAILIGLAIARVPPLLAIVISIIVGVAFGLAFQRGDQVSLPQLMVDYWRTAATGYEAHTGVADADELLSRGGMASMMTTVWLILSAMFFSGMMERTGCLQRILTSVLGLMRKDRSIFFGVAATALFGNIVAADQYLSIVLSTRMYADEVHARGFRPEMLSRTAEDFGTVTSPLVPWNTCGAFMAATLGVSTMVYLPFCIFNIASPLVACIYIGSGIALRRRAVSPKPDLIPGQQKAI</sequence>
<evidence type="ECO:0000313" key="12">
    <source>
        <dbReference type="Proteomes" id="UP000024816"/>
    </source>
</evidence>
<feature type="domain" description="Na+/H+ antiporter NhaC-like C-terminal" evidence="10">
    <location>
        <begin position="169"/>
        <end position="467"/>
    </location>
</feature>
<feature type="transmembrane region" description="Helical" evidence="9">
    <location>
        <begin position="81"/>
        <end position="106"/>
    </location>
</feature>
<feature type="transmembrane region" description="Helical" evidence="9">
    <location>
        <begin position="325"/>
        <end position="346"/>
    </location>
</feature>
<feature type="transmembrane region" description="Helical" evidence="9">
    <location>
        <begin position="239"/>
        <end position="260"/>
    </location>
</feature>
<organism evidence="11 12">
    <name type="scientific">Hyphomonas jannaschiana VP2</name>
    <dbReference type="NCBI Taxonomy" id="1280952"/>
    <lineage>
        <taxon>Bacteria</taxon>
        <taxon>Pseudomonadati</taxon>
        <taxon>Pseudomonadota</taxon>
        <taxon>Alphaproteobacteria</taxon>
        <taxon>Hyphomonadales</taxon>
        <taxon>Hyphomonadaceae</taxon>
        <taxon>Hyphomonas</taxon>
    </lineage>
</organism>